<name>A0A4Y7ITT2_PAPSO</name>
<keyword evidence="12" id="KW-1185">Reference proteome</keyword>
<keyword evidence="8" id="KW-0137">Centromere</keyword>
<dbReference type="Proteomes" id="UP000316621">
    <property type="component" value="Chromosome 2"/>
</dbReference>
<dbReference type="InterPro" id="IPR005549">
    <property type="entry name" value="Kinetochore_Nuf2_N"/>
</dbReference>
<dbReference type="AlphaFoldDB" id="A0A4Y7ITT2"/>
<evidence type="ECO:0000256" key="3">
    <source>
        <dbReference type="ARBA" id="ARBA00022454"/>
    </source>
</evidence>
<reference evidence="11 12" key="1">
    <citation type="journal article" date="2018" name="Science">
        <title>The opium poppy genome and morphinan production.</title>
        <authorList>
            <person name="Guo L."/>
            <person name="Winzer T."/>
            <person name="Yang X."/>
            <person name="Li Y."/>
            <person name="Ning Z."/>
            <person name="He Z."/>
            <person name="Teodor R."/>
            <person name="Lu Y."/>
            <person name="Bowser T.A."/>
            <person name="Graham I.A."/>
            <person name="Ye K."/>
        </authorList>
    </citation>
    <scope>NUCLEOTIDE SEQUENCE [LARGE SCALE GENOMIC DNA]</scope>
    <source>
        <strain evidence="12">cv. HN1</strain>
        <tissue evidence="11">Leaves</tissue>
    </source>
</reference>
<keyword evidence="4" id="KW-0132">Cell division</keyword>
<evidence type="ECO:0000259" key="10">
    <source>
        <dbReference type="Pfam" id="PF03800"/>
    </source>
</evidence>
<evidence type="ECO:0000256" key="5">
    <source>
        <dbReference type="ARBA" id="ARBA00022776"/>
    </source>
</evidence>
<dbReference type="GO" id="GO:0031262">
    <property type="term" value="C:Ndc80 complex"/>
    <property type="evidence" value="ECO:0007669"/>
    <property type="project" value="InterPro"/>
</dbReference>
<keyword evidence="5" id="KW-0498">Mitosis</keyword>
<evidence type="ECO:0000256" key="1">
    <source>
        <dbReference type="ARBA" id="ARBA00004584"/>
    </source>
</evidence>
<accession>A0A4Y7ITT2</accession>
<gene>
    <name evidence="11" type="ORF">C5167_019568</name>
</gene>
<evidence type="ECO:0000313" key="11">
    <source>
        <dbReference type="EMBL" id="RZC51141.1"/>
    </source>
</evidence>
<dbReference type="InterPro" id="IPR038275">
    <property type="entry name" value="Nuf2_N_sf"/>
</dbReference>
<dbReference type="PANTHER" id="PTHR48441">
    <property type="match status" value="1"/>
</dbReference>
<comment type="similarity">
    <text evidence="2">Belongs to the NUF2 family.</text>
</comment>
<dbReference type="OMA" id="YLKMEAH"/>
<protein>
    <recommendedName>
        <fullName evidence="10">Kinetochore protein Nuf2 N-terminal domain-containing protein</fullName>
    </recommendedName>
</protein>
<evidence type="ECO:0000256" key="6">
    <source>
        <dbReference type="ARBA" id="ARBA00023054"/>
    </source>
</evidence>
<evidence type="ECO:0000256" key="2">
    <source>
        <dbReference type="ARBA" id="ARBA00005498"/>
    </source>
</evidence>
<evidence type="ECO:0000256" key="7">
    <source>
        <dbReference type="ARBA" id="ARBA00023306"/>
    </source>
</evidence>
<evidence type="ECO:0000256" key="9">
    <source>
        <dbReference type="SAM" id="Coils"/>
    </source>
</evidence>
<dbReference type="Gramene" id="RZC51141">
    <property type="protein sequence ID" value="RZC51141"/>
    <property type="gene ID" value="C5167_019568"/>
</dbReference>
<feature type="domain" description="Kinetochore protein Nuf2 N-terminal" evidence="10">
    <location>
        <begin position="5"/>
        <end position="142"/>
    </location>
</feature>
<keyword evidence="7" id="KW-0131">Cell cycle</keyword>
<dbReference type="GO" id="GO:0051301">
    <property type="term" value="P:cell division"/>
    <property type="evidence" value="ECO:0007669"/>
    <property type="project" value="UniProtKB-KW"/>
</dbReference>
<sequence length="459" mass="52361">MASTFSFPVLPRKDIVAILFESQIASIKEEHLVNPTSDVVVSIYTNLLIYLDPLQDDHRQADFNALGQLENPDLHGDSVRLVNMCRKINEVMASVSCPTDFLLRDLAKPDTHRNGLFLSAILNFCLHRETKLVLLQPFVDQVNIHEEQRNELESRISELHMEMSNLNEANEREQPFIAEVDGKVKELRQTIQELNNHQMLVKTSLLAVKGRATEIDEKISSAEFTLIQSAQENAKLLSRIVQSPDKLQGTLEKKKSIRDDVKNSERSAMQSFQEKSCTLDVYSKALKKMSKQLAQMHGTKEQADAAKTVEKDVKVLKAKQNDEGLLGMSLEAKSVERQGKVEQLEELKKAYEKEKNMKHEEVTKNLDSSKLELESKKSDFAARKAKVETLVVEGDGINKRRNLEIESGAATKHQLYKKCEEIVNEVRSELWKLFSFPTCFFYYFVASLLEPINTTEYEI</sequence>
<keyword evidence="6 9" id="KW-0175">Coiled coil</keyword>
<comment type="subcellular location">
    <subcellularLocation>
        <location evidence="1">Chromosome</location>
        <location evidence="1">Centromere</location>
    </subcellularLocation>
</comment>
<feature type="coiled-coil region" evidence="9">
    <location>
        <begin position="142"/>
        <end position="197"/>
    </location>
</feature>
<proteinExistence type="inferred from homology"/>
<dbReference type="Gene3D" id="1.10.418.60">
    <property type="entry name" value="Ncd80 complex, Nuf2 subunit"/>
    <property type="match status" value="1"/>
</dbReference>
<evidence type="ECO:0000256" key="8">
    <source>
        <dbReference type="ARBA" id="ARBA00023328"/>
    </source>
</evidence>
<evidence type="ECO:0000256" key="4">
    <source>
        <dbReference type="ARBA" id="ARBA00022618"/>
    </source>
</evidence>
<dbReference type="PANTHER" id="PTHR48441:SF1">
    <property type="entry name" value="NT-3"/>
    <property type="match status" value="1"/>
</dbReference>
<dbReference type="Pfam" id="PF03800">
    <property type="entry name" value="Nuf2"/>
    <property type="match status" value="1"/>
</dbReference>
<organism evidence="11 12">
    <name type="scientific">Papaver somniferum</name>
    <name type="common">Opium poppy</name>
    <dbReference type="NCBI Taxonomy" id="3469"/>
    <lineage>
        <taxon>Eukaryota</taxon>
        <taxon>Viridiplantae</taxon>
        <taxon>Streptophyta</taxon>
        <taxon>Embryophyta</taxon>
        <taxon>Tracheophyta</taxon>
        <taxon>Spermatophyta</taxon>
        <taxon>Magnoliopsida</taxon>
        <taxon>Ranunculales</taxon>
        <taxon>Papaveraceae</taxon>
        <taxon>Papaveroideae</taxon>
        <taxon>Papaver</taxon>
    </lineage>
</organism>
<feature type="coiled-coil region" evidence="9">
    <location>
        <begin position="330"/>
        <end position="364"/>
    </location>
</feature>
<evidence type="ECO:0000313" key="12">
    <source>
        <dbReference type="Proteomes" id="UP000316621"/>
    </source>
</evidence>
<dbReference type="EMBL" id="CM010716">
    <property type="protein sequence ID" value="RZC51141.1"/>
    <property type="molecule type" value="Genomic_DNA"/>
</dbReference>
<keyword evidence="3" id="KW-0158">Chromosome</keyword>
<dbReference type="STRING" id="3469.A0A4Y7ITT2"/>